<evidence type="ECO:0000313" key="1">
    <source>
        <dbReference type="EMBL" id="KAK8201901.1"/>
    </source>
</evidence>
<gene>
    <name evidence="1" type="ORF">M8818_005426</name>
</gene>
<reference evidence="1" key="1">
    <citation type="submission" date="2024-02" db="EMBL/GenBank/DDBJ databases">
        <title>Metagenome Assembled Genome of Zalaria obscura JY119.</title>
        <authorList>
            <person name="Vighnesh L."/>
            <person name="Jagadeeshwari U."/>
            <person name="Venkata Ramana C."/>
            <person name="Sasikala C."/>
        </authorList>
    </citation>
    <scope>NUCLEOTIDE SEQUENCE</scope>
    <source>
        <strain evidence="1">JY119</strain>
    </source>
</reference>
<name>A0ACC3S8X2_9PEZI</name>
<dbReference type="EMBL" id="JAMKPW020000033">
    <property type="protein sequence ID" value="KAK8201901.1"/>
    <property type="molecule type" value="Genomic_DNA"/>
</dbReference>
<proteinExistence type="predicted"/>
<comment type="caution">
    <text evidence="1">The sequence shown here is derived from an EMBL/GenBank/DDBJ whole genome shotgun (WGS) entry which is preliminary data.</text>
</comment>
<protein>
    <submittedName>
        <fullName evidence="1">Uncharacterized protein</fullName>
    </submittedName>
</protein>
<dbReference type="Proteomes" id="UP001320706">
    <property type="component" value="Unassembled WGS sequence"/>
</dbReference>
<sequence length="587" mass="66277">MASLAREISGEFNGAAASGSNTTPHIPDTARPYSGLQSNFKWKNVQKRYPIDSVIPLPSGPAASIPKIQYDFEPETNAERRARLRKLDAVRDSFKHSWEGYKTHAWLQDEVKPLSGTHKNVFGGWGATLVDSLDTLWIMGLRKEFEVAVAALKKIDFTVSQEQHVNVFETTIRYLGGLLSAYDVSEGRYPELLDKAIDLGEMLYVAFDTPNYMPVARWDWKNGAENGPQEAEKHTLIAELGSLSLEFTRLTQLSGDPKYYDAIARVTDVLSMHQNTTRLPGMYPIMIDAQSQDFRKDRTFTLGGMADSVYEYFPKQHLLLGGRTPQYRDLYDFSILTARENLFFRPLTPSNRSLLISGTAKSTATNRVRLTPEGQHLTCFAGGMVALAARVFDRPEELDVARQLVDGCVWAYESMPSGIMPEVFTAVPCADPEVDDCEWDEGRWHDAIVAAHKKAEYLGLSREEHAEAVIKQHGLAPGFVDVADGRYMLRPEAIESLFVLYRVTGDEGLREEAWRMFQKIERAARTRIAYAAVQDVRVEEPMLEDSMESFWTAETLKYFYLIFSEPGVVSLDEFVLNTEAHPLRRPD</sequence>
<evidence type="ECO:0000313" key="2">
    <source>
        <dbReference type="Proteomes" id="UP001320706"/>
    </source>
</evidence>
<accession>A0ACC3S8X2</accession>
<keyword evidence="2" id="KW-1185">Reference proteome</keyword>
<organism evidence="1 2">
    <name type="scientific">Zalaria obscura</name>
    <dbReference type="NCBI Taxonomy" id="2024903"/>
    <lineage>
        <taxon>Eukaryota</taxon>
        <taxon>Fungi</taxon>
        <taxon>Dikarya</taxon>
        <taxon>Ascomycota</taxon>
        <taxon>Pezizomycotina</taxon>
        <taxon>Dothideomycetes</taxon>
        <taxon>Dothideomycetidae</taxon>
        <taxon>Dothideales</taxon>
        <taxon>Zalariaceae</taxon>
        <taxon>Zalaria</taxon>
    </lineage>
</organism>